<dbReference type="PANTHER" id="PTHR36350">
    <property type="entry name" value="TRANSMEMBRANE PROTEIN"/>
    <property type="match status" value="1"/>
</dbReference>
<comment type="caution">
    <text evidence="1">The sequence shown here is derived from an EMBL/GenBank/DDBJ whole genome shotgun (WGS) entry which is preliminary data.</text>
</comment>
<dbReference type="OrthoDB" id="1398107at2759"/>
<dbReference type="Gene3D" id="1.25.40.10">
    <property type="entry name" value="Tetratricopeptide repeat domain"/>
    <property type="match status" value="1"/>
</dbReference>
<name>A0A8T1PKC3_CARIL</name>
<evidence type="ECO:0000313" key="3">
    <source>
        <dbReference type="Proteomes" id="UP000811609"/>
    </source>
</evidence>
<proteinExistence type="predicted"/>
<dbReference type="EMBL" id="CM031833">
    <property type="protein sequence ID" value="KAG6695920.1"/>
    <property type="molecule type" value="Genomic_DNA"/>
</dbReference>
<keyword evidence="3" id="KW-1185">Reference proteome</keyword>
<dbReference type="EMBL" id="CM031817">
    <property type="protein sequence ID" value="KAG6642153.1"/>
    <property type="molecule type" value="Genomic_DNA"/>
</dbReference>
<accession>A0A8T1PKC3</accession>
<sequence length="228" mass="25760">MESTLCLHCRPLPFLAQRTPSAVRTRATSPYFSFKHSSLLLSDGFTSHQRRRNLCSPIIKQKAMSVRASAIPLGGKAALQSFLDMTANVTSSNEDSRKLETFKLPPRPSTEDVDTLKMKALWLLRSGKGDEAEEILKKALKNCKNDPEPAYNLEIALAEILICKKKYGEAHTYLKHQLHPSDGRFPLYKAITCTMLDNEEEGKEWWDKFSLIVEGGFDIPIKGEELEF</sequence>
<dbReference type="AlphaFoldDB" id="A0A8T1PKC3"/>
<reference evidence="2" key="2">
    <citation type="submission" date="2021-01" db="EMBL/GenBank/DDBJ databases">
        <authorList>
            <person name="Lovell J.T."/>
            <person name="Bentley N."/>
            <person name="Bhattarai G."/>
            <person name="Jenkins J.W."/>
            <person name="Sreedasyam A."/>
            <person name="Alarcon Y."/>
            <person name="Bock C."/>
            <person name="Boston L."/>
            <person name="Carlson J."/>
            <person name="Cervantes K."/>
            <person name="Clermont K."/>
            <person name="Krom N."/>
            <person name="Kubenka K."/>
            <person name="Mamidi S."/>
            <person name="Mattison C."/>
            <person name="Monteros M."/>
            <person name="Pisani C."/>
            <person name="Plott C."/>
            <person name="Rajasekar S."/>
            <person name="Rhein H.S."/>
            <person name="Rohla C."/>
            <person name="Song M."/>
            <person name="Hilaire R.S."/>
            <person name="Shu S."/>
            <person name="Wells L."/>
            <person name="Wang X."/>
            <person name="Webber J."/>
            <person name="Heerema R.J."/>
            <person name="Klein P."/>
            <person name="Conner P."/>
            <person name="Grauke L."/>
            <person name="Grimwood J."/>
            <person name="Schmutz J."/>
            <person name="Randall J.J."/>
        </authorList>
    </citation>
    <scope>NUCLEOTIDE SEQUENCE</scope>
    <source>
        <tissue evidence="2">Leaf</tissue>
    </source>
</reference>
<dbReference type="SUPFAM" id="SSF48452">
    <property type="entry name" value="TPR-like"/>
    <property type="match status" value="1"/>
</dbReference>
<dbReference type="InterPro" id="IPR011990">
    <property type="entry name" value="TPR-like_helical_dom_sf"/>
</dbReference>
<gene>
    <name evidence="1" type="ORF">CIPAW_09G123400</name>
    <name evidence="2" type="ORF">I3842_09G121300</name>
</gene>
<evidence type="ECO:0000313" key="1">
    <source>
        <dbReference type="EMBL" id="KAG6642153.1"/>
    </source>
</evidence>
<reference evidence="1" key="1">
    <citation type="submission" date="2020-12" db="EMBL/GenBank/DDBJ databases">
        <title>WGS assembly of Carya illinoinensis cv. Pawnee.</title>
        <authorList>
            <person name="Platts A."/>
            <person name="Shu S."/>
            <person name="Wright S."/>
            <person name="Barry K."/>
            <person name="Edger P."/>
            <person name="Pires J.C."/>
            <person name="Schmutz J."/>
        </authorList>
    </citation>
    <scope>NUCLEOTIDE SEQUENCE</scope>
    <source>
        <tissue evidence="1">Leaf</tissue>
    </source>
</reference>
<dbReference type="Proteomes" id="UP000811246">
    <property type="component" value="Chromosome 9"/>
</dbReference>
<evidence type="ECO:0000313" key="2">
    <source>
        <dbReference type="EMBL" id="KAG6695920.1"/>
    </source>
</evidence>
<protein>
    <submittedName>
        <fullName evidence="1">Uncharacterized protein</fullName>
    </submittedName>
</protein>
<dbReference type="Proteomes" id="UP000811609">
    <property type="component" value="Chromosome 9"/>
</dbReference>
<organism evidence="1 3">
    <name type="scientific">Carya illinoinensis</name>
    <name type="common">Pecan</name>
    <dbReference type="NCBI Taxonomy" id="32201"/>
    <lineage>
        <taxon>Eukaryota</taxon>
        <taxon>Viridiplantae</taxon>
        <taxon>Streptophyta</taxon>
        <taxon>Embryophyta</taxon>
        <taxon>Tracheophyta</taxon>
        <taxon>Spermatophyta</taxon>
        <taxon>Magnoliopsida</taxon>
        <taxon>eudicotyledons</taxon>
        <taxon>Gunneridae</taxon>
        <taxon>Pentapetalae</taxon>
        <taxon>rosids</taxon>
        <taxon>fabids</taxon>
        <taxon>Fagales</taxon>
        <taxon>Juglandaceae</taxon>
        <taxon>Carya</taxon>
    </lineage>
</organism>
<dbReference type="PANTHER" id="PTHR36350:SF2">
    <property type="entry name" value="PROTEIN, PUTATIVE-RELATED"/>
    <property type="match status" value="1"/>
</dbReference>